<gene>
    <name evidence="1" type="ORF">B0E33_01590</name>
</gene>
<dbReference type="InterPro" id="IPR012337">
    <property type="entry name" value="RNaseH-like_sf"/>
</dbReference>
<evidence type="ECO:0000313" key="1">
    <source>
        <dbReference type="EMBL" id="AQQ02445.1"/>
    </source>
</evidence>
<keyword evidence="2" id="KW-1185">Reference proteome</keyword>
<sequence length="196" mass="21168">MITLALCLANTGIQRPAALDDQQYPRPVAMGAVQWDAAGVFAEYRSFIRQEKSVSASAENSHGICDRVARSRGLPERTAISWLTNSLRTSTHLIGWDLDFDLDVIRAALIRHDANPATLIRPQLRTTSLAGICATIVGGQDDNGEAVAPTIIEALNAIAPDARIYPDNLHTKAEACRAIFTALCAENIISDMEQAA</sequence>
<dbReference type="Gene3D" id="3.30.420.10">
    <property type="entry name" value="Ribonuclease H-like superfamily/Ribonuclease H"/>
    <property type="match status" value="1"/>
</dbReference>
<reference evidence="1 2" key="1">
    <citation type="submission" date="2017-02" db="EMBL/GenBank/DDBJ databases">
        <authorList>
            <person name="Jeong S."/>
        </authorList>
    </citation>
    <scope>NUCLEOTIDE SEQUENCE [LARGE SCALE GENOMIC DNA]</scope>
    <source>
        <strain evidence="1 2">RMAR6-6</strain>
    </source>
</reference>
<dbReference type="SUPFAM" id="SSF53098">
    <property type="entry name" value="Ribonuclease H-like"/>
    <property type="match status" value="1"/>
</dbReference>
<name>A0ABM6HWP3_9HYPH</name>
<protein>
    <recommendedName>
        <fullName evidence="3">Exonuclease</fullName>
    </recommendedName>
</protein>
<dbReference type="RefSeq" id="WP_077290235.1">
    <property type="nucleotide sequence ID" value="NZ_CP019630.1"/>
</dbReference>
<evidence type="ECO:0008006" key="3">
    <source>
        <dbReference type="Google" id="ProtNLM"/>
    </source>
</evidence>
<accession>A0ABM6HWP3</accession>
<dbReference type="Proteomes" id="UP000188174">
    <property type="component" value="Chromosome"/>
</dbReference>
<organism evidence="1 2">
    <name type="scientific">Roseibium algicola</name>
    <dbReference type="NCBI Taxonomy" id="2857014"/>
    <lineage>
        <taxon>Bacteria</taxon>
        <taxon>Pseudomonadati</taxon>
        <taxon>Pseudomonadota</taxon>
        <taxon>Alphaproteobacteria</taxon>
        <taxon>Hyphomicrobiales</taxon>
        <taxon>Stappiaceae</taxon>
        <taxon>Roseibium</taxon>
    </lineage>
</organism>
<dbReference type="EMBL" id="CP019630">
    <property type="protein sequence ID" value="AQQ02445.1"/>
    <property type="molecule type" value="Genomic_DNA"/>
</dbReference>
<proteinExistence type="predicted"/>
<dbReference type="InterPro" id="IPR036397">
    <property type="entry name" value="RNaseH_sf"/>
</dbReference>
<evidence type="ECO:0000313" key="2">
    <source>
        <dbReference type="Proteomes" id="UP000188174"/>
    </source>
</evidence>